<keyword evidence="2" id="KW-0732">Signal</keyword>
<keyword evidence="4" id="KW-1185">Reference proteome</keyword>
<dbReference type="EMBL" id="MU864934">
    <property type="protein sequence ID" value="KAK4466033.1"/>
    <property type="molecule type" value="Genomic_DNA"/>
</dbReference>
<gene>
    <name evidence="3" type="ORF">QBC42DRAFT_343341</name>
</gene>
<feature type="region of interest" description="Disordered" evidence="1">
    <location>
        <begin position="31"/>
        <end position="50"/>
    </location>
</feature>
<evidence type="ECO:0000313" key="3">
    <source>
        <dbReference type="EMBL" id="KAK4466033.1"/>
    </source>
</evidence>
<reference evidence="3" key="1">
    <citation type="journal article" date="2023" name="Mol. Phylogenet. Evol.">
        <title>Genome-scale phylogeny and comparative genomics of the fungal order Sordariales.</title>
        <authorList>
            <person name="Hensen N."/>
            <person name="Bonometti L."/>
            <person name="Westerberg I."/>
            <person name="Brannstrom I.O."/>
            <person name="Guillou S."/>
            <person name="Cros-Aarteil S."/>
            <person name="Calhoun S."/>
            <person name="Haridas S."/>
            <person name="Kuo A."/>
            <person name="Mondo S."/>
            <person name="Pangilinan J."/>
            <person name="Riley R."/>
            <person name="LaButti K."/>
            <person name="Andreopoulos B."/>
            <person name="Lipzen A."/>
            <person name="Chen C."/>
            <person name="Yan M."/>
            <person name="Daum C."/>
            <person name="Ng V."/>
            <person name="Clum A."/>
            <person name="Steindorff A."/>
            <person name="Ohm R.A."/>
            <person name="Martin F."/>
            <person name="Silar P."/>
            <person name="Natvig D.O."/>
            <person name="Lalanne C."/>
            <person name="Gautier V."/>
            <person name="Ament-Velasquez S.L."/>
            <person name="Kruys A."/>
            <person name="Hutchinson M.I."/>
            <person name="Powell A.J."/>
            <person name="Barry K."/>
            <person name="Miller A.N."/>
            <person name="Grigoriev I.V."/>
            <person name="Debuchy R."/>
            <person name="Gladieux P."/>
            <person name="Hiltunen Thoren M."/>
            <person name="Johannesson H."/>
        </authorList>
    </citation>
    <scope>NUCLEOTIDE SEQUENCE</scope>
    <source>
        <strain evidence="3">PSN324</strain>
    </source>
</reference>
<name>A0AAV9I2P5_9PEZI</name>
<proteinExistence type="predicted"/>
<protein>
    <submittedName>
        <fullName evidence="3">Uncharacterized protein</fullName>
    </submittedName>
</protein>
<dbReference type="AlphaFoldDB" id="A0AAV9I2P5"/>
<feature type="signal peptide" evidence="2">
    <location>
        <begin position="1"/>
        <end position="26"/>
    </location>
</feature>
<evidence type="ECO:0000313" key="4">
    <source>
        <dbReference type="Proteomes" id="UP001321749"/>
    </source>
</evidence>
<dbReference type="Proteomes" id="UP001321749">
    <property type="component" value="Unassembled WGS sequence"/>
</dbReference>
<organism evidence="3 4">
    <name type="scientific">Cladorrhinum samala</name>
    <dbReference type="NCBI Taxonomy" id="585594"/>
    <lineage>
        <taxon>Eukaryota</taxon>
        <taxon>Fungi</taxon>
        <taxon>Dikarya</taxon>
        <taxon>Ascomycota</taxon>
        <taxon>Pezizomycotina</taxon>
        <taxon>Sordariomycetes</taxon>
        <taxon>Sordariomycetidae</taxon>
        <taxon>Sordariales</taxon>
        <taxon>Podosporaceae</taxon>
        <taxon>Cladorrhinum</taxon>
    </lineage>
</organism>
<sequence>MKFAVSAPHIILLLLSALEAPTLASARALAVPSDSRPLTQSGQFIPRAETKADPLVSRGVNGLIDKIKEGVDKTVDKLNGNGGGGGGGAPGQDTAGGNGGGDSAGQQDGRDSSRFRLRQVELNVTSTTTTTAGVPEATDGAAKPVLVIKPIEEEGGEEQPVAPEGVEVAV</sequence>
<feature type="compositionally biased region" description="Gly residues" evidence="1">
    <location>
        <begin position="80"/>
        <end position="103"/>
    </location>
</feature>
<reference evidence="3" key="2">
    <citation type="submission" date="2023-06" db="EMBL/GenBank/DDBJ databases">
        <authorList>
            <consortium name="Lawrence Berkeley National Laboratory"/>
            <person name="Mondo S.J."/>
            <person name="Hensen N."/>
            <person name="Bonometti L."/>
            <person name="Westerberg I."/>
            <person name="Brannstrom I.O."/>
            <person name="Guillou S."/>
            <person name="Cros-Aarteil S."/>
            <person name="Calhoun S."/>
            <person name="Haridas S."/>
            <person name="Kuo A."/>
            <person name="Pangilinan J."/>
            <person name="Riley R."/>
            <person name="Labutti K."/>
            <person name="Andreopoulos B."/>
            <person name="Lipzen A."/>
            <person name="Chen C."/>
            <person name="Yanf M."/>
            <person name="Daum C."/>
            <person name="Ng V."/>
            <person name="Clum A."/>
            <person name="Steindorff A."/>
            <person name="Ohm R."/>
            <person name="Martin F."/>
            <person name="Silar P."/>
            <person name="Natvig D."/>
            <person name="Lalanne C."/>
            <person name="Gautier V."/>
            <person name="Ament-Velasquez S.L."/>
            <person name="Kruys A."/>
            <person name="Hutchinson M.I."/>
            <person name="Powell A.J."/>
            <person name="Barry K."/>
            <person name="Miller A.N."/>
            <person name="Grigoriev I.V."/>
            <person name="Debuchy R."/>
            <person name="Gladieux P."/>
            <person name="Thoren M.H."/>
            <person name="Johannesson H."/>
        </authorList>
    </citation>
    <scope>NUCLEOTIDE SEQUENCE</scope>
    <source>
        <strain evidence="3">PSN324</strain>
    </source>
</reference>
<comment type="caution">
    <text evidence="3">The sequence shown here is derived from an EMBL/GenBank/DDBJ whole genome shotgun (WGS) entry which is preliminary data.</text>
</comment>
<feature type="chain" id="PRO_5043406951" evidence="2">
    <location>
        <begin position="27"/>
        <end position="170"/>
    </location>
</feature>
<feature type="region of interest" description="Disordered" evidence="1">
    <location>
        <begin position="74"/>
        <end position="114"/>
    </location>
</feature>
<evidence type="ECO:0000256" key="2">
    <source>
        <dbReference type="SAM" id="SignalP"/>
    </source>
</evidence>
<accession>A0AAV9I2P5</accession>
<evidence type="ECO:0000256" key="1">
    <source>
        <dbReference type="SAM" id="MobiDB-lite"/>
    </source>
</evidence>